<evidence type="ECO:0000256" key="1">
    <source>
        <dbReference type="SAM" id="MobiDB-lite"/>
    </source>
</evidence>
<dbReference type="Pfam" id="PF13487">
    <property type="entry name" value="HD_5"/>
    <property type="match status" value="1"/>
</dbReference>
<reference evidence="3" key="1">
    <citation type="submission" date="2011-02" db="EMBL/GenBank/DDBJ databases">
        <title>The complete genome of Planctomyces brasiliensis DSM 5305.</title>
        <authorList>
            <person name="Lucas S."/>
            <person name="Copeland A."/>
            <person name="Lapidus A."/>
            <person name="Bruce D."/>
            <person name="Goodwin L."/>
            <person name="Pitluck S."/>
            <person name="Kyrpides N."/>
            <person name="Mavromatis K."/>
            <person name="Pagani I."/>
            <person name="Ivanova N."/>
            <person name="Ovchinnikova G."/>
            <person name="Lu M."/>
            <person name="Detter J.C."/>
            <person name="Han C."/>
            <person name="Land M."/>
            <person name="Hauser L."/>
            <person name="Markowitz V."/>
            <person name="Cheng J.-F."/>
            <person name="Hugenholtz P."/>
            <person name="Woyke T."/>
            <person name="Wu D."/>
            <person name="Tindall B."/>
            <person name="Pomrenke H.G."/>
            <person name="Brambilla E."/>
            <person name="Klenk H.-P."/>
            <person name="Eisen J.A."/>
        </authorList>
    </citation>
    <scope>NUCLEOTIDE SEQUENCE [LARGE SCALE GENOMIC DNA]</scope>
    <source>
        <strain evidence="3">ATCC 49424 / DSM 5305 / JCM 21570 / NBRC 103401 / IFAM 1448</strain>
    </source>
</reference>
<dbReference type="OrthoDB" id="9764808at2"/>
<dbReference type="AlphaFoldDB" id="F0SMT2"/>
<evidence type="ECO:0000313" key="3">
    <source>
        <dbReference type="Proteomes" id="UP000006860"/>
    </source>
</evidence>
<dbReference type="eggNOG" id="COG2206">
    <property type="taxonomic scope" value="Bacteria"/>
</dbReference>
<dbReference type="RefSeq" id="WP_013627633.1">
    <property type="nucleotide sequence ID" value="NC_015174.1"/>
</dbReference>
<evidence type="ECO:0000313" key="2">
    <source>
        <dbReference type="EMBL" id="ADY58901.1"/>
    </source>
</evidence>
<dbReference type="HOGENOM" id="CLU_683121_0_0_0"/>
<dbReference type="EMBL" id="CP002546">
    <property type="protein sequence ID" value="ADY58901.1"/>
    <property type="molecule type" value="Genomic_DNA"/>
</dbReference>
<feature type="region of interest" description="Disordered" evidence="1">
    <location>
        <begin position="360"/>
        <end position="382"/>
    </location>
</feature>
<dbReference type="Gene3D" id="1.10.3210.10">
    <property type="entry name" value="Hypothetical protein af1432"/>
    <property type="match status" value="1"/>
</dbReference>
<accession>F0SMT2</accession>
<dbReference type="Proteomes" id="UP000006860">
    <property type="component" value="Chromosome"/>
</dbReference>
<organism evidence="2 3">
    <name type="scientific">Rubinisphaera brasiliensis (strain ATCC 49424 / DSM 5305 / JCM 21570 / IAM 15109 / NBRC 103401 / IFAM 1448)</name>
    <name type="common">Planctomyces brasiliensis</name>
    <dbReference type="NCBI Taxonomy" id="756272"/>
    <lineage>
        <taxon>Bacteria</taxon>
        <taxon>Pseudomonadati</taxon>
        <taxon>Planctomycetota</taxon>
        <taxon>Planctomycetia</taxon>
        <taxon>Planctomycetales</taxon>
        <taxon>Planctomycetaceae</taxon>
        <taxon>Rubinisphaera</taxon>
    </lineage>
</organism>
<proteinExistence type="predicted"/>
<dbReference type="KEGG" id="pbs:Plabr_1289"/>
<keyword evidence="3" id="KW-1185">Reference proteome</keyword>
<name>F0SMT2_RUBBR</name>
<sequence length="403" mass="45491">MQQDAWPTLPAPTDPVVVWEQYLQGCCDRESQCRVRASAHDQTPQQREQVLLRRLSDTARESLEKHALSDTGASLQRQALELIRLRRRVLPDDYPGWNKPEVFLGAAALHRAVHALIEEYDRFRLQHDLLHDICSRWIGVAQATVQGSLTDSAPVFTLGQQMRNIAADGTISPAEFLRFACGYAEYEPLQLNRFQRAALAQGLHAGYLASRLFRKQNWLIDTDAFLTAALFKDVAWFIPGADEKSLSRGQHAEWSAGLMAQCEDLRIAVPRLIREHHECLDGSGLPLGLSAAALRRDSRLMSVLTRWSELFVRGEENNRVDGKADNSLAGPTPVLVSESLEGRWDPVWISRLLENLQLPRPEGLPHPSGEPRQNANPHWRLPRPHFIQKQGVPLPLRARRPNA</sequence>
<gene>
    <name evidence="2" type="ordered locus">Plabr_1289</name>
</gene>
<protein>
    <submittedName>
        <fullName evidence="2">Uncharacterized protein</fullName>
    </submittedName>
</protein>